<keyword evidence="9 13" id="KW-0418">Kinase</keyword>
<dbReference type="EC" id="2.7.1.130" evidence="3 13"/>
<evidence type="ECO:0000256" key="3">
    <source>
        <dbReference type="ARBA" id="ARBA00012071"/>
    </source>
</evidence>
<evidence type="ECO:0000256" key="5">
    <source>
        <dbReference type="ARBA" id="ARBA00022516"/>
    </source>
</evidence>
<dbReference type="EMBL" id="CP048620">
    <property type="protein sequence ID" value="QPJ64281.1"/>
    <property type="molecule type" value="Genomic_DNA"/>
</dbReference>
<dbReference type="SUPFAM" id="SSF52540">
    <property type="entry name" value="P-loop containing nucleoside triphosphate hydrolases"/>
    <property type="match status" value="1"/>
</dbReference>
<keyword evidence="14" id="KW-0472">Membrane</keyword>
<dbReference type="GO" id="GO:0009245">
    <property type="term" value="P:lipid A biosynthetic process"/>
    <property type="evidence" value="ECO:0007669"/>
    <property type="project" value="UniProtKB-UniRule"/>
</dbReference>
<comment type="function">
    <text evidence="1 13">Transfers the gamma-phosphate of ATP to the 4'-position of a tetraacyldisaccharide 1-phosphate intermediate (termed DS-1-P) to form tetraacyldisaccharide 1,4'-bis-phosphate (lipid IVA).</text>
</comment>
<dbReference type="Proteomes" id="UP000594464">
    <property type="component" value="Chromosome"/>
</dbReference>
<evidence type="ECO:0000256" key="6">
    <source>
        <dbReference type="ARBA" id="ARBA00022556"/>
    </source>
</evidence>
<keyword evidence="6 13" id="KW-0441">Lipid A biosynthesis</keyword>
<dbReference type="AlphaFoldDB" id="A0A7T0C0J5"/>
<evidence type="ECO:0000256" key="12">
    <source>
        <dbReference type="ARBA" id="ARBA00029757"/>
    </source>
</evidence>
<evidence type="ECO:0000256" key="10">
    <source>
        <dbReference type="ARBA" id="ARBA00022840"/>
    </source>
</evidence>
<keyword evidence="5 13" id="KW-0444">Lipid biosynthesis</keyword>
<sequence length="357" mass="40264">MSLEKFFYQVISPQRKFYHIPIYLGLKIISGIYFWAIQFRLWAYRWGLFPQRKLDCRVISVGNLTLGGTGKTPFVIMIAETLRGHGRKPAILSRGYGGRSNKEVNVVCDGREILLSPDFAGDEPVMIAQRLQNIPVLTGADRYQTGRYAMDHFGVDSLVLDDGFQHLSLQRDFDILLFDHQRPFGNGSLFPAGELREPVSAARRADRVCVTRYAGKGRTPGVDSKLLGDIPIMKSSMRLDLLVPLQAGESLEASVIRQKRVAAFCGIANPEDFRRILEEASARLTYYQAFPDHHDYEAIDLRAIEKSAMDSGAEMIVTTEKDAVKFVDHVFSLPIYKVSLEVEILEGREAFLKDLLD</sequence>
<dbReference type="NCBIfam" id="TIGR00682">
    <property type="entry name" value="lpxK"/>
    <property type="match status" value="1"/>
</dbReference>
<dbReference type="GO" id="GO:0005524">
    <property type="term" value="F:ATP binding"/>
    <property type="evidence" value="ECO:0007669"/>
    <property type="project" value="UniProtKB-UniRule"/>
</dbReference>
<comment type="catalytic activity">
    <reaction evidence="13">
        <text>a lipid A disaccharide + ATP = a lipid IVA + ADP + H(+)</text>
        <dbReference type="Rhea" id="RHEA:67840"/>
        <dbReference type="ChEBI" id="CHEBI:15378"/>
        <dbReference type="ChEBI" id="CHEBI:30616"/>
        <dbReference type="ChEBI" id="CHEBI:176343"/>
        <dbReference type="ChEBI" id="CHEBI:176425"/>
        <dbReference type="ChEBI" id="CHEBI:456216"/>
        <dbReference type="EC" id="2.7.1.130"/>
    </reaction>
</comment>
<keyword evidence="8 13" id="KW-0547">Nucleotide-binding</keyword>
<dbReference type="PANTHER" id="PTHR42724">
    <property type="entry name" value="TETRAACYLDISACCHARIDE 4'-KINASE"/>
    <property type="match status" value="1"/>
</dbReference>
<keyword evidence="14" id="KW-0812">Transmembrane</keyword>
<evidence type="ECO:0000256" key="8">
    <source>
        <dbReference type="ARBA" id="ARBA00022741"/>
    </source>
</evidence>
<evidence type="ECO:0000256" key="2">
    <source>
        <dbReference type="ARBA" id="ARBA00004870"/>
    </source>
</evidence>
<comment type="pathway">
    <text evidence="2 13">Glycolipid biosynthesis; lipid IV(A) biosynthesis; lipid IV(A) from (3R)-3-hydroxytetradecanoyl-[acyl-carrier-protein] and UDP-N-acetyl-alpha-D-glucosamine: step 6/6.</text>
</comment>
<keyword evidence="7 13" id="KW-0808">Transferase</keyword>
<dbReference type="Pfam" id="PF02606">
    <property type="entry name" value="LpxK"/>
    <property type="match status" value="1"/>
</dbReference>
<dbReference type="KEGG" id="nva:G3M78_02260"/>
<dbReference type="InterPro" id="IPR027417">
    <property type="entry name" value="P-loop_NTPase"/>
</dbReference>
<dbReference type="PANTHER" id="PTHR42724:SF1">
    <property type="entry name" value="TETRAACYLDISACCHARIDE 4'-KINASE, MITOCHONDRIAL-RELATED"/>
    <property type="match status" value="1"/>
</dbReference>
<dbReference type="GO" id="GO:0009244">
    <property type="term" value="P:lipopolysaccharide core region biosynthetic process"/>
    <property type="evidence" value="ECO:0007669"/>
    <property type="project" value="TreeGrafter"/>
</dbReference>
<reference evidence="16" key="1">
    <citation type="submission" date="2020-02" db="EMBL/GenBank/DDBJ databases">
        <title>Genomic and physiological characterization of two novel Nitrospinaceae genera.</title>
        <authorList>
            <person name="Mueller A.J."/>
            <person name="Jung M.-Y."/>
            <person name="Strachan C.R."/>
            <person name="Herbold C.W."/>
            <person name="Kirkegaard R.H."/>
            <person name="Daims H."/>
        </authorList>
    </citation>
    <scope>NUCLEOTIDE SEQUENCE [LARGE SCALE GENOMIC DNA]</scope>
</reference>
<gene>
    <name evidence="13 15" type="primary">lpxK</name>
    <name evidence="15" type="ORF">G3M78_02260</name>
</gene>
<evidence type="ECO:0000313" key="16">
    <source>
        <dbReference type="Proteomes" id="UP000594464"/>
    </source>
</evidence>
<comment type="similarity">
    <text evidence="13">Belongs to the LpxK family.</text>
</comment>
<feature type="binding site" evidence="13">
    <location>
        <begin position="65"/>
        <end position="72"/>
    </location>
    <ligand>
        <name>ATP</name>
        <dbReference type="ChEBI" id="CHEBI:30616"/>
    </ligand>
</feature>
<evidence type="ECO:0000256" key="14">
    <source>
        <dbReference type="SAM" id="Phobius"/>
    </source>
</evidence>
<organism evidence="15 16">
    <name type="scientific">Candidatus Nitrohelix vancouverensis</name>
    <dbReference type="NCBI Taxonomy" id="2705534"/>
    <lineage>
        <taxon>Bacteria</taxon>
        <taxon>Pseudomonadati</taxon>
        <taxon>Nitrospinota/Tectimicrobiota group</taxon>
        <taxon>Nitrospinota</taxon>
        <taxon>Nitrospinia</taxon>
        <taxon>Nitrospinales</taxon>
        <taxon>Nitrospinaceae</taxon>
        <taxon>Candidatus Nitrohelix</taxon>
    </lineage>
</organism>
<dbReference type="GO" id="GO:0005886">
    <property type="term" value="C:plasma membrane"/>
    <property type="evidence" value="ECO:0007669"/>
    <property type="project" value="TreeGrafter"/>
</dbReference>
<keyword evidence="14" id="KW-1133">Transmembrane helix</keyword>
<evidence type="ECO:0000256" key="4">
    <source>
        <dbReference type="ARBA" id="ARBA00016436"/>
    </source>
</evidence>
<name>A0A7T0C0J5_9BACT</name>
<evidence type="ECO:0000256" key="11">
    <source>
        <dbReference type="ARBA" id="ARBA00023098"/>
    </source>
</evidence>
<proteinExistence type="inferred from homology"/>
<keyword evidence="11 13" id="KW-0443">Lipid metabolism</keyword>
<evidence type="ECO:0000256" key="13">
    <source>
        <dbReference type="HAMAP-Rule" id="MF_00409"/>
    </source>
</evidence>
<dbReference type="GO" id="GO:0009029">
    <property type="term" value="F:lipid-A 4'-kinase activity"/>
    <property type="evidence" value="ECO:0007669"/>
    <property type="project" value="UniProtKB-UniRule"/>
</dbReference>
<feature type="transmembrane region" description="Helical" evidence="14">
    <location>
        <begin position="20"/>
        <end position="43"/>
    </location>
</feature>
<accession>A0A7T0C0J5</accession>
<dbReference type="HAMAP" id="MF_00409">
    <property type="entry name" value="LpxK"/>
    <property type="match status" value="1"/>
</dbReference>
<evidence type="ECO:0000256" key="9">
    <source>
        <dbReference type="ARBA" id="ARBA00022777"/>
    </source>
</evidence>
<protein>
    <recommendedName>
        <fullName evidence="4 13">Tetraacyldisaccharide 4'-kinase</fullName>
        <ecNumber evidence="3 13">2.7.1.130</ecNumber>
    </recommendedName>
    <alternativeName>
        <fullName evidence="12 13">Lipid A 4'-kinase</fullName>
    </alternativeName>
</protein>
<keyword evidence="10 13" id="KW-0067">ATP-binding</keyword>
<evidence type="ECO:0000256" key="1">
    <source>
        <dbReference type="ARBA" id="ARBA00002274"/>
    </source>
</evidence>
<dbReference type="InterPro" id="IPR003758">
    <property type="entry name" value="LpxK"/>
</dbReference>
<dbReference type="UniPathway" id="UPA00359">
    <property type="reaction ID" value="UER00482"/>
</dbReference>
<evidence type="ECO:0000256" key="7">
    <source>
        <dbReference type="ARBA" id="ARBA00022679"/>
    </source>
</evidence>
<evidence type="ECO:0000313" key="15">
    <source>
        <dbReference type="EMBL" id="QPJ64281.1"/>
    </source>
</evidence>